<dbReference type="InterPro" id="IPR010394">
    <property type="entry name" value="5-nucleotidase"/>
</dbReference>
<dbReference type="EMBL" id="VJZD01000019">
    <property type="protein sequence ID" value="MPY31094.1"/>
    <property type="molecule type" value="Genomic_DNA"/>
</dbReference>
<organism evidence="2 3">
    <name type="scientific">Streptomyces adustus</name>
    <dbReference type="NCBI Taxonomy" id="1609272"/>
    <lineage>
        <taxon>Bacteria</taxon>
        <taxon>Bacillati</taxon>
        <taxon>Actinomycetota</taxon>
        <taxon>Actinomycetes</taxon>
        <taxon>Kitasatosporales</taxon>
        <taxon>Streptomycetaceae</taxon>
        <taxon>Streptomyces</taxon>
    </lineage>
</organism>
<dbReference type="GO" id="GO:0000287">
    <property type="term" value="F:magnesium ion binding"/>
    <property type="evidence" value="ECO:0007669"/>
    <property type="project" value="InterPro"/>
</dbReference>
<dbReference type="GO" id="GO:0008253">
    <property type="term" value="F:5'-nucleotidase activity"/>
    <property type="evidence" value="ECO:0007669"/>
    <property type="project" value="InterPro"/>
</dbReference>
<dbReference type="PANTHER" id="PTHR31367:SF5">
    <property type="entry name" value="CYTOSOLIC 5'-NUCLEOTIDASE 1A"/>
    <property type="match status" value="1"/>
</dbReference>
<dbReference type="OrthoDB" id="9778569at2"/>
<dbReference type="Proteomes" id="UP000325849">
    <property type="component" value="Unassembled WGS sequence"/>
</dbReference>
<dbReference type="GO" id="GO:0009117">
    <property type="term" value="P:nucleotide metabolic process"/>
    <property type="evidence" value="ECO:0007669"/>
    <property type="project" value="InterPro"/>
</dbReference>
<protein>
    <submittedName>
        <fullName evidence="2">5'-nucleotidase</fullName>
    </submittedName>
</protein>
<dbReference type="Pfam" id="PF06189">
    <property type="entry name" value="5-nucleotidase"/>
    <property type="match status" value="1"/>
</dbReference>
<dbReference type="GO" id="GO:0000166">
    <property type="term" value="F:nucleotide binding"/>
    <property type="evidence" value="ECO:0007669"/>
    <property type="project" value="InterPro"/>
</dbReference>
<reference evidence="2 3" key="1">
    <citation type="submission" date="2019-07" db="EMBL/GenBank/DDBJ databases">
        <title>New species of Amycolatopsis and Streptomyces.</title>
        <authorList>
            <person name="Duangmal K."/>
            <person name="Teo W.F.A."/>
            <person name="Lipun K."/>
        </authorList>
    </citation>
    <scope>NUCLEOTIDE SEQUENCE [LARGE SCALE GENOMIC DNA]</scope>
    <source>
        <strain evidence="2 3">NBRC 109810</strain>
    </source>
</reference>
<dbReference type="AlphaFoldDB" id="A0A5N8VAP3"/>
<name>A0A5N8VAP3_9ACTN</name>
<evidence type="ECO:0000256" key="1">
    <source>
        <dbReference type="SAM" id="MobiDB-lite"/>
    </source>
</evidence>
<evidence type="ECO:0000313" key="3">
    <source>
        <dbReference type="Proteomes" id="UP000325849"/>
    </source>
</evidence>
<proteinExistence type="predicted"/>
<feature type="region of interest" description="Disordered" evidence="1">
    <location>
        <begin position="292"/>
        <end position="319"/>
    </location>
</feature>
<feature type="compositionally biased region" description="Basic and acidic residues" evidence="1">
    <location>
        <begin position="307"/>
        <end position="319"/>
    </location>
</feature>
<keyword evidence="3" id="KW-1185">Reference proteome</keyword>
<accession>A0A5N8VAP3</accession>
<dbReference type="RefSeq" id="WP_152885906.1">
    <property type="nucleotide sequence ID" value="NZ_VJZD01000019.1"/>
</dbReference>
<gene>
    <name evidence="2" type="ORF">FNH09_07085</name>
</gene>
<evidence type="ECO:0000313" key="2">
    <source>
        <dbReference type="EMBL" id="MPY31094.1"/>
    </source>
</evidence>
<dbReference type="GO" id="GO:0005737">
    <property type="term" value="C:cytoplasm"/>
    <property type="evidence" value="ECO:0007669"/>
    <property type="project" value="InterPro"/>
</dbReference>
<dbReference type="PANTHER" id="PTHR31367">
    <property type="entry name" value="CYTOSOLIC 5'-NUCLEOTIDASE 1 FAMILY MEMBER"/>
    <property type="match status" value="1"/>
</dbReference>
<sequence>MAVYELKNRLVVGIASSALFDLAEADAIFREQGEDAYRAYQEAHLDDTLDKGVAFPFIRRLLSLNDLSPDDPLVEAIILSRNDPDTGLRVMRSIQTYGLPISRAIFMQGRSPYHFMPALNMSLFLSANEDDVREAVALGLPAGRVLGPGVADEGDDQDLRIAFDFDGVLADDASEQVYQSGGIEDFRFHETTNAATPHDPGPLRDFLVGVNRLQRREEEQRAADADYKMRVHVSLVTARDAPAHERPVRSLKNWGVTVNDAFFLGGIDKSTIMEVLKPHIFFDDQVGHVTGTARSTPSVHVPFGKINEPDRSAPEQERP</sequence>
<comment type="caution">
    <text evidence="2">The sequence shown here is derived from an EMBL/GenBank/DDBJ whole genome shotgun (WGS) entry which is preliminary data.</text>
</comment>